<evidence type="ECO:0000313" key="2">
    <source>
        <dbReference type="EMBL" id="QTX31977.1"/>
    </source>
</evidence>
<name>A0A9Q7EZ99_9BACT</name>
<dbReference type="RefSeq" id="WP_274373178.1">
    <property type="nucleotide sequence ID" value="NZ_CP072943.1"/>
</dbReference>
<accession>A0A9Q7EZ99</accession>
<sequence length="125" mass="13874">MRRFIGRFGAAVAALVLCVFLGGPMAHAGAQDCVIVNRTGSDIHGLYISLSSSEDWEENMIEGSVLSDGDSIEINFSGFDKSRSHWDIMVTDENEDSLTFEDINLLKYGRITLHFDGERAWADLE</sequence>
<evidence type="ECO:0000313" key="3">
    <source>
        <dbReference type="Proteomes" id="UP000671879"/>
    </source>
</evidence>
<dbReference type="AlphaFoldDB" id="A0A9Q7EZ99"/>
<dbReference type="EMBL" id="CP072943">
    <property type="protein sequence ID" value="QTX31977.1"/>
    <property type="molecule type" value="Genomic_DNA"/>
</dbReference>
<feature type="chain" id="PRO_5040435492" description="Argininosuccinate lyase" evidence="1">
    <location>
        <begin position="29"/>
        <end position="125"/>
    </location>
</feature>
<reference evidence="3" key="1">
    <citation type="submission" date="2021-04" db="EMBL/GenBank/DDBJ databases">
        <title>A novel Synergistetes isolate from a pyrite-forming mixed culture.</title>
        <authorList>
            <person name="Bunk B."/>
            <person name="Sproer C."/>
            <person name="Spring S."/>
            <person name="Pester M."/>
        </authorList>
    </citation>
    <scope>NUCLEOTIDE SEQUENCE [LARGE SCALE GENOMIC DNA]</scope>
    <source>
        <strain evidence="3">J.5.4.2-T.3.5.2</strain>
    </source>
</reference>
<dbReference type="Proteomes" id="UP000671879">
    <property type="component" value="Chromosome"/>
</dbReference>
<keyword evidence="1" id="KW-0732">Signal</keyword>
<protein>
    <recommendedName>
        <fullName evidence="4">Argininosuccinate lyase</fullName>
    </recommendedName>
</protein>
<dbReference type="KEGG" id="aram:KAR29_11745"/>
<gene>
    <name evidence="2" type="ORF">KAR29_11745</name>
</gene>
<feature type="signal peptide" evidence="1">
    <location>
        <begin position="1"/>
        <end position="28"/>
    </location>
</feature>
<proteinExistence type="predicted"/>
<evidence type="ECO:0008006" key="4">
    <source>
        <dbReference type="Google" id="ProtNLM"/>
    </source>
</evidence>
<organism evidence="2 3">
    <name type="scientific">Aminithiophilus ramosus</name>
    <dbReference type="NCBI Taxonomy" id="3029084"/>
    <lineage>
        <taxon>Bacteria</taxon>
        <taxon>Thermotogati</taxon>
        <taxon>Synergistota</taxon>
        <taxon>Synergistia</taxon>
        <taxon>Synergistales</taxon>
        <taxon>Aminithiophilaceae</taxon>
        <taxon>Aminithiophilus</taxon>
    </lineage>
</organism>
<evidence type="ECO:0000256" key="1">
    <source>
        <dbReference type="SAM" id="SignalP"/>
    </source>
</evidence>
<keyword evidence="3" id="KW-1185">Reference proteome</keyword>